<accession>A0ABQ5F9E9</accession>
<sequence>MPGHAVIEAAQLKRVKYEAKCADIKYGFIPFSFSSLGELEKDAVTLLKRIQKFSLTQYIGARTVVHIFSRISFAIARGVGAQIVSRLLTISSWSLQGIFMEAMLYRMPALLVLNIDIMLFTIPSSTSVFGW</sequence>
<dbReference type="PANTHER" id="PTHR48462">
    <property type="entry name" value="PROTEIN, PUTATIVE-RELATED"/>
    <property type="match status" value="1"/>
</dbReference>
<name>A0ABQ5F9E9_9ASTR</name>
<dbReference type="Proteomes" id="UP001151760">
    <property type="component" value="Unassembled WGS sequence"/>
</dbReference>
<reference evidence="1" key="2">
    <citation type="submission" date="2022-01" db="EMBL/GenBank/DDBJ databases">
        <authorList>
            <person name="Yamashiro T."/>
            <person name="Shiraishi A."/>
            <person name="Satake H."/>
            <person name="Nakayama K."/>
        </authorList>
    </citation>
    <scope>NUCLEOTIDE SEQUENCE</scope>
</reference>
<dbReference type="EMBL" id="BQNB010017120">
    <property type="protein sequence ID" value="GJT59550.1"/>
    <property type="molecule type" value="Genomic_DNA"/>
</dbReference>
<organism evidence="1 2">
    <name type="scientific">Tanacetum coccineum</name>
    <dbReference type="NCBI Taxonomy" id="301880"/>
    <lineage>
        <taxon>Eukaryota</taxon>
        <taxon>Viridiplantae</taxon>
        <taxon>Streptophyta</taxon>
        <taxon>Embryophyta</taxon>
        <taxon>Tracheophyta</taxon>
        <taxon>Spermatophyta</taxon>
        <taxon>Magnoliopsida</taxon>
        <taxon>eudicotyledons</taxon>
        <taxon>Gunneridae</taxon>
        <taxon>Pentapetalae</taxon>
        <taxon>asterids</taxon>
        <taxon>campanulids</taxon>
        <taxon>Asterales</taxon>
        <taxon>Asteraceae</taxon>
        <taxon>Asteroideae</taxon>
        <taxon>Anthemideae</taxon>
        <taxon>Anthemidinae</taxon>
        <taxon>Tanacetum</taxon>
    </lineage>
</organism>
<proteinExistence type="predicted"/>
<dbReference type="PANTHER" id="PTHR48462:SF1">
    <property type="entry name" value="PROTEIN, PUTATIVE-RELATED"/>
    <property type="match status" value="1"/>
</dbReference>
<reference evidence="1" key="1">
    <citation type="journal article" date="2022" name="Int. J. Mol. Sci.">
        <title>Draft Genome of Tanacetum Coccineum: Genomic Comparison of Closely Related Tanacetum-Family Plants.</title>
        <authorList>
            <person name="Yamashiro T."/>
            <person name="Shiraishi A."/>
            <person name="Nakayama K."/>
            <person name="Satake H."/>
        </authorList>
    </citation>
    <scope>NUCLEOTIDE SEQUENCE</scope>
</reference>
<protein>
    <submittedName>
        <fullName evidence="1">Uncharacterized protein</fullName>
    </submittedName>
</protein>
<evidence type="ECO:0000313" key="2">
    <source>
        <dbReference type="Proteomes" id="UP001151760"/>
    </source>
</evidence>
<comment type="caution">
    <text evidence="1">The sequence shown here is derived from an EMBL/GenBank/DDBJ whole genome shotgun (WGS) entry which is preliminary data.</text>
</comment>
<gene>
    <name evidence="1" type="ORF">Tco_1003083</name>
</gene>
<evidence type="ECO:0000313" key="1">
    <source>
        <dbReference type="EMBL" id="GJT59550.1"/>
    </source>
</evidence>
<keyword evidence="2" id="KW-1185">Reference proteome</keyword>